<evidence type="ECO:0000256" key="12">
    <source>
        <dbReference type="ARBA" id="ARBA00072331"/>
    </source>
</evidence>
<dbReference type="SMART" id="SM00273">
    <property type="entry name" value="ENTH"/>
    <property type="match status" value="1"/>
</dbReference>
<dbReference type="Gene3D" id="3.90.1150.10">
    <property type="entry name" value="Aspartate Aminotransferase, domain 1"/>
    <property type="match status" value="1"/>
</dbReference>
<dbReference type="Gene3D" id="1.25.40.90">
    <property type="match status" value="1"/>
</dbReference>
<evidence type="ECO:0000256" key="10">
    <source>
        <dbReference type="ARBA" id="ARBA00047517"/>
    </source>
</evidence>
<evidence type="ECO:0000256" key="9">
    <source>
        <dbReference type="ARBA" id="ARBA00047213"/>
    </source>
</evidence>
<dbReference type="InterPro" id="IPR015422">
    <property type="entry name" value="PyrdxlP-dep_Trfase_small"/>
</dbReference>
<feature type="region of interest" description="Disordered" evidence="13">
    <location>
        <begin position="569"/>
        <end position="619"/>
    </location>
</feature>
<organism evidence="15 16">
    <name type="scientific">Funneliformis geosporum</name>
    <dbReference type="NCBI Taxonomy" id="1117311"/>
    <lineage>
        <taxon>Eukaryota</taxon>
        <taxon>Fungi</taxon>
        <taxon>Fungi incertae sedis</taxon>
        <taxon>Mucoromycota</taxon>
        <taxon>Glomeromycotina</taxon>
        <taxon>Glomeromycetes</taxon>
        <taxon>Glomerales</taxon>
        <taxon>Glomeraceae</taxon>
        <taxon>Funneliformis</taxon>
    </lineage>
</organism>
<dbReference type="CDD" id="cd00614">
    <property type="entry name" value="CGS_like"/>
    <property type="match status" value="1"/>
</dbReference>
<dbReference type="InterPro" id="IPR013809">
    <property type="entry name" value="ENTH"/>
</dbReference>
<keyword evidence="7" id="KW-0456">Lyase</keyword>
<evidence type="ECO:0000313" key="15">
    <source>
        <dbReference type="EMBL" id="CAI2184318.1"/>
    </source>
</evidence>
<feature type="region of interest" description="Disordered" evidence="13">
    <location>
        <begin position="654"/>
        <end position="680"/>
    </location>
</feature>
<comment type="catalytic activity">
    <reaction evidence="11">
        <text>an S-substituted L-cysteine + H2O = a thiol + pyruvate + NH4(+)</text>
        <dbReference type="Rhea" id="RHEA:18121"/>
        <dbReference type="ChEBI" id="CHEBI:15361"/>
        <dbReference type="ChEBI" id="CHEBI:15377"/>
        <dbReference type="ChEBI" id="CHEBI:28938"/>
        <dbReference type="ChEBI" id="CHEBI:29256"/>
        <dbReference type="ChEBI" id="CHEBI:58717"/>
        <dbReference type="EC" id="4.4.1.13"/>
    </reaction>
</comment>
<dbReference type="InterPro" id="IPR015421">
    <property type="entry name" value="PyrdxlP-dep_Trfase_major"/>
</dbReference>
<dbReference type="FunFam" id="3.40.640.10:FF:000009">
    <property type="entry name" value="Cystathionine gamma-synthase homolog"/>
    <property type="match status" value="1"/>
</dbReference>
<keyword evidence="16" id="KW-1185">Reference proteome</keyword>
<evidence type="ECO:0000256" key="7">
    <source>
        <dbReference type="ARBA" id="ARBA00023239"/>
    </source>
</evidence>
<dbReference type="InterPro" id="IPR015424">
    <property type="entry name" value="PyrdxlP-dep_Trfase"/>
</dbReference>
<comment type="catalytic activity">
    <reaction evidence="10">
        <text>L,L-cystathionine + H2O = L-homocysteine + pyruvate + NH4(+)</text>
        <dbReference type="Rhea" id="RHEA:13965"/>
        <dbReference type="ChEBI" id="CHEBI:15361"/>
        <dbReference type="ChEBI" id="CHEBI:15377"/>
        <dbReference type="ChEBI" id="CHEBI:28938"/>
        <dbReference type="ChEBI" id="CHEBI:58161"/>
        <dbReference type="ChEBI" id="CHEBI:58199"/>
    </reaction>
</comment>
<evidence type="ECO:0000256" key="13">
    <source>
        <dbReference type="SAM" id="MobiDB-lite"/>
    </source>
</evidence>
<comment type="similarity">
    <text evidence="2">Belongs to the trans-sulfuration enzymes family.</text>
</comment>
<dbReference type="FunFam" id="3.90.1150.10:FF:000013">
    <property type="entry name" value="Cystathionine beta-lyase"/>
    <property type="match status" value="1"/>
</dbReference>
<evidence type="ECO:0000256" key="2">
    <source>
        <dbReference type="ARBA" id="ARBA00009077"/>
    </source>
</evidence>
<feature type="compositionally biased region" description="Low complexity" evidence="13">
    <location>
        <begin position="754"/>
        <end position="767"/>
    </location>
</feature>
<reference evidence="15" key="1">
    <citation type="submission" date="2022-08" db="EMBL/GenBank/DDBJ databases">
        <authorList>
            <person name="Kallberg Y."/>
            <person name="Tangrot J."/>
            <person name="Rosling A."/>
        </authorList>
    </citation>
    <scope>NUCLEOTIDE SEQUENCE</scope>
    <source>
        <strain evidence="15">Wild A</strain>
    </source>
</reference>
<dbReference type="GO" id="GO:0071266">
    <property type="term" value="P:'de novo' L-methionine biosynthetic process"/>
    <property type="evidence" value="ECO:0007669"/>
    <property type="project" value="InterPro"/>
</dbReference>
<evidence type="ECO:0000256" key="3">
    <source>
        <dbReference type="ARBA" id="ARBA00012224"/>
    </source>
</evidence>
<dbReference type="GO" id="GO:0047804">
    <property type="term" value="F:cysteine-S-conjugate beta-lyase activity"/>
    <property type="evidence" value="ECO:0007669"/>
    <property type="project" value="UniProtKB-EC"/>
</dbReference>
<evidence type="ECO:0000256" key="11">
    <source>
        <dbReference type="ARBA" id="ARBA00047625"/>
    </source>
</evidence>
<dbReference type="FunFam" id="1.25.40.90:FF:000006">
    <property type="entry name" value="Clathrin interactor 1"/>
    <property type="match status" value="1"/>
</dbReference>
<dbReference type="CDD" id="cd16991">
    <property type="entry name" value="ENTH_Ent1_Ent2"/>
    <property type="match status" value="1"/>
</dbReference>
<dbReference type="Pfam" id="PF01053">
    <property type="entry name" value="Cys_Met_Meta_PP"/>
    <property type="match status" value="1"/>
</dbReference>
<dbReference type="AlphaFoldDB" id="A0A9W4SWV6"/>
<feature type="compositionally biased region" description="Polar residues" evidence="13">
    <location>
        <begin position="736"/>
        <end position="753"/>
    </location>
</feature>
<evidence type="ECO:0000313" key="16">
    <source>
        <dbReference type="Proteomes" id="UP001153678"/>
    </source>
</evidence>
<dbReference type="InterPro" id="IPR054542">
    <property type="entry name" value="Cys_met_metab_PP"/>
</dbReference>
<feature type="compositionally biased region" description="Basic and acidic residues" evidence="13">
    <location>
        <begin position="569"/>
        <end position="598"/>
    </location>
</feature>
<feature type="region of interest" description="Disordered" evidence="13">
    <location>
        <begin position="692"/>
        <end position="711"/>
    </location>
</feature>
<dbReference type="OrthoDB" id="2545919at2759"/>
<feature type="compositionally biased region" description="Polar residues" evidence="13">
    <location>
        <begin position="954"/>
        <end position="982"/>
    </location>
</feature>
<feature type="region of interest" description="Disordered" evidence="13">
    <location>
        <begin position="736"/>
        <end position="767"/>
    </location>
</feature>
<evidence type="ECO:0000256" key="5">
    <source>
        <dbReference type="ARBA" id="ARBA00022898"/>
    </source>
</evidence>
<name>A0A9W4SWV6_9GLOM</name>
<dbReference type="Pfam" id="PF01417">
    <property type="entry name" value="ENTH"/>
    <property type="match status" value="1"/>
</dbReference>
<dbReference type="InterPro" id="IPR006238">
    <property type="entry name" value="Cys_b_lyase_euk"/>
</dbReference>
<proteinExistence type="inferred from homology"/>
<dbReference type="PROSITE" id="PS50942">
    <property type="entry name" value="ENTH"/>
    <property type="match status" value="1"/>
</dbReference>
<dbReference type="Gene3D" id="3.40.640.10">
    <property type="entry name" value="Type I PLP-dependent aspartate aminotransferase-like (Major domain)"/>
    <property type="match status" value="1"/>
</dbReference>
<dbReference type="InterPro" id="IPR000277">
    <property type="entry name" value="Cys/Met-Metab_PyrdxlP-dep_enz"/>
</dbReference>
<dbReference type="PANTHER" id="PTHR11808">
    <property type="entry name" value="TRANS-SULFURATION ENZYME FAMILY MEMBER"/>
    <property type="match status" value="1"/>
</dbReference>
<evidence type="ECO:0000256" key="6">
    <source>
        <dbReference type="ARBA" id="ARBA00023167"/>
    </source>
</evidence>
<keyword evidence="6" id="KW-0486">Methionine biosynthesis</keyword>
<keyword evidence="5" id="KW-0663">Pyridoxal phosphate</keyword>
<dbReference type="PROSITE" id="PS00868">
    <property type="entry name" value="CYS_MET_METAB_PP"/>
    <property type="match status" value="1"/>
</dbReference>
<sequence length="1010" mass="112206">MSSGPSTPTSQTSTRLKYNLATELVFIDNSDGSGVKDPYNAASVPIYQSATFKQSSVTQMGEFDYSRSGNPTRSHLENHLAKIMSANRAFVVSSGMSALDVITRLVKAGEEIIAGDDLYGGTNRLLSFLGKSCDIKTYHVDTTSADALMPYLHPTKTRLILLESPTNPLLKISDIPNVASIVHERCPNALVVVDNTMMSPYLQRPLEFGADIVIHSGTKYLSGHHDLMAGVIGAKDEVVAEKIYFTINATGCGLAPFDSWLLLRGIKTLGVRMEKQQANAMQIAEFLEYHGFKVMYPGLRSHPQYGLHYTMSRGPGAVLSFVTGDVEVSERIVESTKIWAISVSFGCVNSLISMPCRMSHASIPAAVRQERGFPEDLIRLCVGIEDVNDLIEDLYSALVIANAVKVGQKNDLKDLQPGFYLKDLLIIYSHTCNVLYYRKNYTKGYSDIQAKVRNATSNDPWGPSGTLMDEIARATYNSEYLEIMEMIDKRLNDHGKNWRHVFKALTLLDYCLHGGSENVVKYAKTNLYVVKTLTEFQYIDEDGKDQGLNVRQKAKEITNLLQDEDRLKQERRNRDDMRRRMGDRTDRSVVDPSLERSVEQPGYLDDESEMQKAIEESKRSAQEYEARVKESEKDEVEKALKLSKEEEEQRLARLAEQNEKPLIDTSGYGNSPFPQSQPDFFSQQMHNQFNQNQYSSTSNSQYPFDTIDNSQNSINYNQQFLNNNPYQMQQSQISNPYQQMPTPVGSNNPFGNFSQQSHQSQQLQQQSTGFGATSLYGTNELPSFNMPSSNFSSPNLASTSTFESFSSHSTQPNFDSLLQSQNIIKPQDEKHAKLASLIGSGGGSGFVNTLNPKSSLSVDNPSPRRSNSTGDIGVTQANPFLNSGGPNFSSSGYNTLPQTSGFSQPDSISNLDIFFSSNNNNTFNQRSNQSITPFSNTSYTSNTSNSLIDLGDAGTSSYNSPPSKNPFQTQTLNSTNTSKPTSLNDLARTQIQNQQTSPFQHQNNPGGYGW</sequence>
<dbReference type="PANTHER" id="PTHR11808:SF50">
    <property type="entry name" value="CYSTATHIONINE BETA-LYASE"/>
    <property type="match status" value="1"/>
</dbReference>
<feature type="region of interest" description="Disordered" evidence="13">
    <location>
        <begin position="849"/>
        <end position="901"/>
    </location>
</feature>
<dbReference type="GO" id="GO:0019346">
    <property type="term" value="P:transsulfuration"/>
    <property type="evidence" value="ECO:0007669"/>
    <property type="project" value="InterPro"/>
</dbReference>
<dbReference type="SUPFAM" id="SSF48464">
    <property type="entry name" value="ENTH/VHS domain"/>
    <property type="match status" value="1"/>
</dbReference>
<feature type="domain" description="ENTH" evidence="14">
    <location>
        <begin position="440"/>
        <end position="571"/>
    </location>
</feature>
<accession>A0A9W4SWV6</accession>
<evidence type="ECO:0000256" key="1">
    <source>
        <dbReference type="ARBA" id="ARBA00001933"/>
    </source>
</evidence>
<feature type="compositionally biased region" description="Low complexity" evidence="13">
    <location>
        <begin position="692"/>
        <end position="701"/>
    </location>
</feature>
<comment type="caution">
    <text evidence="15">The sequence shown here is derived from an EMBL/GenBank/DDBJ whole genome shotgun (WGS) entry which is preliminary data.</text>
</comment>
<feature type="compositionally biased region" description="Basic and acidic residues" evidence="13">
    <location>
        <begin position="609"/>
        <end position="619"/>
    </location>
</feature>
<dbReference type="SUPFAM" id="SSF53383">
    <property type="entry name" value="PLP-dependent transferases"/>
    <property type="match status" value="1"/>
</dbReference>
<feature type="compositionally biased region" description="Low complexity" evidence="13">
    <location>
        <begin position="671"/>
        <end position="680"/>
    </location>
</feature>
<keyword evidence="4" id="KW-0028">Amino-acid biosynthesis</keyword>
<comment type="pathway">
    <text evidence="8">Amino-acid biosynthesis; L-methionine biosynthesis via de novo pathway; L-homocysteine from L-cystathionine: step 1/1.</text>
</comment>
<dbReference type="InterPro" id="IPR008942">
    <property type="entry name" value="ENTH_VHS"/>
</dbReference>
<dbReference type="GO" id="GO:0005737">
    <property type="term" value="C:cytoplasm"/>
    <property type="evidence" value="ECO:0007669"/>
    <property type="project" value="UniProtKB-ARBA"/>
</dbReference>
<dbReference type="Proteomes" id="UP001153678">
    <property type="component" value="Unassembled WGS sequence"/>
</dbReference>
<evidence type="ECO:0000256" key="8">
    <source>
        <dbReference type="ARBA" id="ARBA00046315"/>
    </source>
</evidence>
<evidence type="ECO:0000256" key="4">
    <source>
        <dbReference type="ARBA" id="ARBA00022605"/>
    </source>
</evidence>
<dbReference type="CDD" id="cd22265">
    <property type="entry name" value="UDM1_RNF168"/>
    <property type="match status" value="1"/>
</dbReference>
<dbReference type="EC" id="4.4.1.13" evidence="3"/>
<comment type="cofactor">
    <cofactor evidence="1">
        <name>pyridoxal 5'-phosphate</name>
        <dbReference type="ChEBI" id="CHEBI:597326"/>
    </cofactor>
</comment>
<dbReference type="NCBIfam" id="TIGR01329">
    <property type="entry name" value="cysta_beta_ly_E"/>
    <property type="match status" value="1"/>
</dbReference>
<dbReference type="EMBL" id="CAMKVN010003299">
    <property type="protein sequence ID" value="CAI2184318.1"/>
    <property type="molecule type" value="Genomic_DNA"/>
</dbReference>
<evidence type="ECO:0000259" key="14">
    <source>
        <dbReference type="PROSITE" id="PS50942"/>
    </source>
</evidence>
<protein>
    <recommendedName>
        <fullName evidence="12">Cystathionine beta-lyase</fullName>
        <ecNumber evidence="3">4.4.1.13</ecNumber>
    </recommendedName>
    <alternativeName>
        <fullName evidence="9">Cysteine-S-conjugate beta-lyase</fullName>
    </alternativeName>
</protein>
<dbReference type="GO" id="GO:0030170">
    <property type="term" value="F:pyridoxal phosphate binding"/>
    <property type="evidence" value="ECO:0007669"/>
    <property type="project" value="InterPro"/>
</dbReference>
<feature type="region of interest" description="Disordered" evidence="13">
    <location>
        <begin position="950"/>
        <end position="982"/>
    </location>
</feature>
<gene>
    <name evidence="15" type="ORF">FWILDA_LOCUS11519</name>
</gene>